<organism evidence="2 3">
    <name type="scientific">Streptomyces mimosae</name>
    <dbReference type="NCBI Taxonomy" id="2586635"/>
    <lineage>
        <taxon>Bacteria</taxon>
        <taxon>Bacillati</taxon>
        <taxon>Actinomycetota</taxon>
        <taxon>Actinomycetes</taxon>
        <taxon>Kitasatosporales</taxon>
        <taxon>Streptomycetaceae</taxon>
        <taxon>Streptomyces</taxon>
    </lineage>
</organism>
<sequence>MLGYRARLADLLQGPARARARLVEEVGDGFADTVAALRDAGWEAADAVRRAEREFGTPEELAPGCQRELTIAQARHTARAVMLTAPLLLACWYPLGNADPARDWWLPHLAQLLALGLAGVAAAAALGAVWALGSTGRVSRWLPMPRGLPGAVGWLGTTASGAMAGSALALTLAAALATHWPLVALTGVASAACHAWVASSARVCRRCARLPAPA</sequence>
<dbReference type="AlphaFoldDB" id="A0A5N5ZUN8"/>
<dbReference type="InterPro" id="IPR047928">
    <property type="entry name" value="Perm_prefix_1"/>
</dbReference>
<reference evidence="2" key="1">
    <citation type="submission" date="2019-10" db="EMBL/GenBank/DDBJ databases">
        <title>Nonomuraea sp. nov., isolated from Phyllanthus amarus.</title>
        <authorList>
            <person name="Klykleung N."/>
            <person name="Tanasupawat S."/>
        </authorList>
    </citation>
    <scope>NUCLEOTIDE SEQUENCE [LARGE SCALE GENOMIC DNA]</scope>
    <source>
        <strain evidence="2">3MP-10</strain>
    </source>
</reference>
<evidence type="ECO:0000313" key="2">
    <source>
        <dbReference type="EMBL" id="KAB8160214.1"/>
    </source>
</evidence>
<dbReference type="EMBL" id="VDLY02000023">
    <property type="protein sequence ID" value="KAB8160214.1"/>
    <property type="molecule type" value="Genomic_DNA"/>
</dbReference>
<feature type="transmembrane region" description="Helical" evidence="1">
    <location>
        <begin position="108"/>
        <end position="132"/>
    </location>
</feature>
<feature type="transmembrane region" description="Helical" evidence="1">
    <location>
        <begin position="152"/>
        <end position="174"/>
    </location>
</feature>
<evidence type="ECO:0000313" key="3">
    <source>
        <dbReference type="Proteomes" id="UP000314251"/>
    </source>
</evidence>
<evidence type="ECO:0000256" key="1">
    <source>
        <dbReference type="SAM" id="Phobius"/>
    </source>
</evidence>
<keyword evidence="1" id="KW-0812">Transmembrane</keyword>
<keyword evidence="1" id="KW-1133">Transmembrane helix</keyword>
<dbReference type="OrthoDB" id="5187995at2"/>
<proteinExistence type="predicted"/>
<feature type="transmembrane region" description="Helical" evidence="1">
    <location>
        <begin position="77"/>
        <end position="96"/>
    </location>
</feature>
<dbReference type="Proteomes" id="UP000314251">
    <property type="component" value="Unassembled WGS sequence"/>
</dbReference>
<accession>A0A5N5ZUN8</accession>
<feature type="transmembrane region" description="Helical" evidence="1">
    <location>
        <begin position="180"/>
        <end position="199"/>
    </location>
</feature>
<keyword evidence="1" id="KW-0472">Membrane</keyword>
<dbReference type="NCBIfam" id="NF038403">
    <property type="entry name" value="perm_prefix_1"/>
    <property type="match status" value="1"/>
</dbReference>
<comment type="caution">
    <text evidence="2">The sequence shown here is derived from an EMBL/GenBank/DDBJ whole genome shotgun (WGS) entry which is preliminary data.</text>
</comment>
<name>A0A5N5ZUN8_9ACTN</name>
<protein>
    <submittedName>
        <fullName evidence="2">Uncharacterized protein</fullName>
    </submittedName>
</protein>
<keyword evidence="3" id="KW-1185">Reference proteome</keyword>
<gene>
    <name evidence="2" type="ORF">FH607_027865</name>
</gene>